<dbReference type="Proteomes" id="UP001501470">
    <property type="component" value="Unassembled WGS sequence"/>
</dbReference>
<accession>A0ABP4LVG9</accession>
<keyword evidence="1" id="KW-0805">Transcription regulation</keyword>
<protein>
    <submittedName>
        <fullName evidence="6">TetR/AcrR family transcriptional regulator</fullName>
    </submittedName>
</protein>
<reference evidence="7" key="1">
    <citation type="journal article" date="2019" name="Int. J. Syst. Evol. Microbiol.">
        <title>The Global Catalogue of Microorganisms (GCM) 10K type strain sequencing project: providing services to taxonomists for standard genome sequencing and annotation.</title>
        <authorList>
            <consortium name="The Broad Institute Genomics Platform"/>
            <consortium name="The Broad Institute Genome Sequencing Center for Infectious Disease"/>
            <person name="Wu L."/>
            <person name="Ma J."/>
        </authorList>
    </citation>
    <scope>NUCLEOTIDE SEQUENCE [LARGE SCALE GENOMIC DNA]</scope>
    <source>
        <strain evidence="7">JCM 15933</strain>
    </source>
</reference>
<dbReference type="EMBL" id="BAAAQD010000011">
    <property type="protein sequence ID" value="GAA1531189.1"/>
    <property type="molecule type" value="Genomic_DNA"/>
</dbReference>
<evidence type="ECO:0000256" key="4">
    <source>
        <dbReference type="PROSITE-ProRule" id="PRU00335"/>
    </source>
</evidence>
<dbReference type="InterPro" id="IPR001647">
    <property type="entry name" value="HTH_TetR"/>
</dbReference>
<dbReference type="PROSITE" id="PS50977">
    <property type="entry name" value="HTH_TETR_2"/>
    <property type="match status" value="1"/>
</dbReference>
<gene>
    <name evidence="6" type="ORF">GCM10009827_056130</name>
</gene>
<dbReference type="PANTHER" id="PTHR30055">
    <property type="entry name" value="HTH-TYPE TRANSCRIPTIONAL REGULATOR RUTR"/>
    <property type="match status" value="1"/>
</dbReference>
<keyword evidence="7" id="KW-1185">Reference proteome</keyword>
<name>A0ABP4LVG9_9ACTN</name>
<dbReference type="InterPro" id="IPR050109">
    <property type="entry name" value="HTH-type_TetR-like_transc_reg"/>
</dbReference>
<feature type="DNA-binding region" description="H-T-H motif" evidence="4">
    <location>
        <begin position="36"/>
        <end position="55"/>
    </location>
</feature>
<dbReference type="PRINTS" id="PR00455">
    <property type="entry name" value="HTHTETR"/>
</dbReference>
<dbReference type="InterPro" id="IPR009057">
    <property type="entry name" value="Homeodomain-like_sf"/>
</dbReference>
<organism evidence="6 7">
    <name type="scientific">Dactylosporangium maewongense</name>
    <dbReference type="NCBI Taxonomy" id="634393"/>
    <lineage>
        <taxon>Bacteria</taxon>
        <taxon>Bacillati</taxon>
        <taxon>Actinomycetota</taxon>
        <taxon>Actinomycetes</taxon>
        <taxon>Micromonosporales</taxon>
        <taxon>Micromonosporaceae</taxon>
        <taxon>Dactylosporangium</taxon>
    </lineage>
</organism>
<dbReference type="Pfam" id="PF00440">
    <property type="entry name" value="TetR_N"/>
    <property type="match status" value="1"/>
</dbReference>
<dbReference type="SUPFAM" id="SSF46689">
    <property type="entry name" value="Homeodomain-like"/>
    <property type="match status" value="1"/>
</dbReference>
<evidence type="ECO:0000256" key="1">
    <source>
        <dbReference type="ARBA" id="ARBA00023015"/>
    </source>
</evidence>
<dbReference type="InterPro" id="IPR049484">
    <property type="entry name" value="Rv0078-like_C"/>
</dbReference>
<dbReference type="PANTHER" id="PTHR30055:SF234">
    <property type="entry name" value="HTH-TYPE TRANSCRIPTIONAL REGULATOR BETI"/>
    <property type="match status" value="1"/>
</dbReference>
<proteinExistence type="predicted"/>
<evidence type="ECO:0000313" key="7">
    <source>
        <dbReference type="Proteomes" id="UP001501470"/>
    </source>
</evidence>
<evidence type="ECO:0000313" key="6">
    <source>
        <dbReference type="EMBL" id="GAA1531189.1"/>
    </source>
</evidence>
<feature type="domain" description="HTH tetR-type" evidence="5">
    <location>
        <begin position="13"/>
        <end position="73"/>
    </location>
</feature>
<sequence length="200" mass="21370">MKSNRRTQEQRSEATRAALIQAARPLFAASGFAAVGTEAIVRAAGVTRGAMYHQFADKTDLFAAVFEAVEADLTRRIDDAVGGSGLTDPIALMRLGAATWLDACAEPEVQRIVLIEAPSVLGWARWREISLRYGMGLVQSLVSYAISVGRIAEQPPEPLSHVLIGALDEAALYLSQAADPVRARADIGAVLDRVIDSLAV</sequence>
<evidence type="ECO:0000256" key="3">
    <source>
        <dbReference type="ARBA" id="ARBA00023163"/>
    </source>
</evidence>
<dbReference type="Pfam" id="PF21351">
    <property type="entry name" value="TetR_C_41"/>
    <property type="match status" value="1"/>
</dbReference>
<keyword evidence="3" id="KW-0804">Transcription</keyword>
<evidence type="ECO:0000259" key="5">
    <source>
        <dbReference type="PROSITE" id="PS50977"/>
    </source>
</evidence>
<dbReference type="RefSeq" id="WP_344505149.1">
    <property type="nucleotide sequence ID" value="NZ_BAAAQD010000011.1"/>
</dbReference>
<comment type="caution">
    <text evidence="6">The sequence shown here is derived from an EMBL/GenBank/DDBJ whole genome shotgun (WGS) entry which is preliminary data.</text>
</comment>
<dbReference type="Gene3D" id="1.10.357.10">
    <property type="entry name" value="Tetracycline Repressor, domain 2"/>
    <property type="match status" value="1"/>
</dbReference>
<evidence type="ECO:0000256" key="2">
    <source>
        <dbReference type="ARBA" id="ARBA00023125"/>
    </source>
</evidence>
<keyword evidence="2 4" id="KW-0238">DNA-binding</keyword>